<evidence type="ECO:0000256" key="7">
    <source>
        <dbReference type="SAM" id="SignalP"/>
    </source>
</evidence>
<dbReference type="PROSITE" id="PS51885">
    <property type="entry name" value="NEPRILYSIN"/>
    <property type="match status" value="1"/>
</dbReference>
<evidence type="ECO:0000259" key="8">
    <source>
        <dbReference type="Pfam" id="PF01431"/>
    </source>
</evidence>
<dbReference type="CDD" id="cd08662">
    <property type="entry name" value="M13"/>
    <property type="match status" value="1"/>
</dbReference>
<dbReference type="KEGG" id="smag:AN936_08585"/>
<dbReference type="PATRIC" id="fig|33050.5.peg.1787"/>
<feature type="signal peptide" evidence="7">
    <location>
        <begin position="1"/>
        <end position="17"/>
    </location>
</feature>
<dbReference type="InterPro" id="IPR042089">
    <property type="entry name" value="Peptidase_M13_dom_2"/>
</dbReference>
<evidence type="ECO:0000313" key="10">
    <source>
        <dbReference type="EMBL" id="ALH80422.1"/>
    </source>
</evidence>
<evidence type="ECO:0000256" key="5">
    <source>
        <dbReference type="ARBA" id="ARBA00022833"/>
    </source>
</evidence>
<dbReference type="Pfam" id="PF05649">
    <property type="entry name" value="Peptidase_M13_N"/>
    <property type="match status" value="1"/>
</dbReference>
<evidence type="ECO:0000256" key="3">
    <source>
        <dbReference type="ARBA" id="ARBA00022723"/>
    </source>
</evidence>
<dbReference type="GO" id="GO:0005886">
    <property type="term" value="C:plasma membrane"/>
    <property type="evidence" value="ECO:0007669"/>
    <property type="project" value="TreeGrafter"/>
</dbReference>
<evidence type="ECO:0000256" key="1">
    <source>
        <dbReference type="ARBA" id="ARBA00001947"/>
    </source>
</evidence>
<evidence type="ECO:0000256" key="6">
    <source>
        <dbReference type="ARBA" id="ARBA00023049"/>
    </source>
</evidence>
<feature type="domain" description="Peptidase M13 C-terminal" evidence="8">
    <location>
        <begin position="490"/>
        <end position="690"/>
    </location>
</feature>
<dbReference type="Pfam" id="PF01431">
    <property type="entry name" value="Peptidase_M13"/>
    <property type="match status" value="1"/>
</dbReference>
<dbReference type="Gene3D" id="1.10.1380.10">
    <property type="entry name" value="Neutral endopeptidase , domain2"/>
    <property type="match status" value="1"/>
</dbReference>
<dbReference type="PANTHER" id="PTHR11733">
    <property type="entry name" value="ZINC METALLOPROTEASE FAMILY M13 NEPRILYSIN-RELATED"/>
    <property type="match status" value="1"/>
</dbReference>
<dbReference type="OrthoDB" id="9775677at2"/>
<sequence length="694" mass="74780">MKKTVLAILLSTAAIVAGPVACSKGDKQEASYTIGTGIGINKAAMDTATKPGDDFYAYANGNWQTTTEIPADRSSIGAFLVAQLETEKRARELIDAIVKGNAGADTDEGRIAAFYKAYTDTKAIDAAGMKPVAADLARFDAIADKATLSKILGEQVRADVDPLNATNFFTENLFGIFVTQGLATPGDTIPYMLQGGLGLPEREYYLSSDPKMAGIRTAYQAYIAKLLTAAGQVDAEAKAKRIYDLEVKIAKAHVTREQSEDFTKSAGVWTKDDFAKKAPGIDWPAFFAAAKLDGAGKFGAYHAAAITNLSALVASQPLDAWKDWLAFHQINSHADVLPSAIDNAHFAFYGTTLSGTPQQRSRDKRALAALDTYLGDAVGKAYADKYFPASAKAEVGDMVTNIKSAFAKRVETIDWMAPETKKEAIKKVETIAVGVGYPESWRDYGSYTVSAADAYANEVAGQKAEYAHQLAKVGKPMDKGEWWMVPQTVNAVNLPVQNALNFPAAILQPPFFNASADPAYNYGAIGAVIGHEISHSFDNNGAAFDSTGALRNWWTAADLAKFNAAGAALAAQYDGYKPFPDLALNGKLTLGENIADVAGLQAAYDAYHASLKGKEAPVIDGFTGDQRFFIAFAQTWATKMRDEALRQRVATDGHAPGMYRALTVRNLDAWYKAFDVREGDKLYLAPDKRVRVWG</sequence>
<evidence type="ECO:0000259" key="9">
    <source>
        <dbReference type="Pfam" id="PF05649"/>
    </source>
</evidence>
<keyword evidence="4" id="KW-0378">Hydrolase</keyword>
<dbReference type="InterPro" id="IPR024079">
    <property type="entry name" value="MetalloPept_cat_dom_sf"/>
</dbReference>
<dbReference type="Gene3D" id="3.40.390.10">
    <property type="entry name" value="Collagenase (Catalytic Domain)"/>
    <property type="match status" value="1"/>
</dbReference>
<dbReference type="GO" id="GO:0004222">
    <property type="term" value="F:metalloendopeptidase activity"/>
    <property type="evidence" value="ECO:0007669"/>
    <property type="project" value="InterPro"/>
</dbReference>
<dbReference type="SUPFAM" id="SSF55486">
    <property type="entry name" value="Metalloproteases ('zincins'), catalytic domain"/>
    <property type="match status" value="1"/>
</dbReference>
<dbReference type="GO" id="GO:0046872">
    <property type="term" value="F:metal ion binding"/>
    <property type="evidence" value="ECO:0007669"/>
    <property type="project" value="UniProtKB-KW"/>
</dbReference>
<organism evidence="10 11">
    <name type="scientific">Sphingopyxis macrogoltabida</name>
    <name type="common">Sphingomonas macrogoltabidus</name>
    <dbReference type="NCBI Taxonomy" id="33050"/>
    <lineage>
        <taxon>Bacteria</taxon>
        <taxon>Pseudomonadati</taxon>
        <taxon>Pseudomonadota</taxon>
        <taxon>Alphaproteobacteria</taxon>
        <taxon>Sphingomonadales</taxon>
        <taxon>Sphingomonadaceae</taxon>
        <taxon>Sphingopyxis</taxon>
    </lineage>
</organism>
<evidence type="ECO:0000256" key="4">
    <source>
        <dbReference type="ARBA" id="ARBA00022801"/>
    </source>
</evidence>
<dbReference type="Proteomes" id="UP000058074">
    <property type="component" value="Chromosome"/>
</dbReference>
<dbReference type="AlphaFoldDB" id="A0A0N9UXC2"/>
<keyword evidence="6" id="KW-0482">Metalloprotease</keyword>
<evidence type="ECO:0000313" key="11">
    <source>
        <dbReference type="Proteomes" id="UP000058074"/>
    </source>
</evidence>
<dbReference type="RefSeq" id="WP_054587788.1">
    <property type="nucleotide sequence ID" value="NZ_CP012700.1"/>
</dbReference>
<evidence type="ECO:0000256" key="2">
    <source>
        <dbReference type="ARBA" id="ARBA00022670"/>
    </source>
</evidence>
<accession>A0A0N9UXC2</accession>
<name>A0A0N9UXC2_SPHMC</name>
<dbReference type="InterPro" id="IPR018497">
    <property type="entry name" value="Peptidase_M13_C"/>
</dbReference>
<dbReference type="PRINTS" id="PR00786">
    <property type="entry name" value="NEPRILYSIN"/>
</dbReference>
<keyword evidence="3" id="KW-0479">Metal-binding</keyword>
<comment type="cofactor">
    <cofactor evidence="1">
        <name>Zn(2+)</name>
        <dbReference type="ChEBI" id="CHEBI:29105"/>
    </cofactor>
</comment>
<dbReference type="InterPro" id="IPR000718">
    <property type="entry name" value="Peptidase_M13"/>
</dbReference>
<feature type="chain" id="PRO_5006039124" evidence="7">
    <location>
        <begin position="18"/>
        <end position="694"/>
    </location>
</feature>
<dbReference type="PANTHER" id="PTHR11733:SF211">
    <property type="entry name" value="OLIGOPEPTIDASE LIPOPROTEIN M13 FAMILY"/>
    <property type="match status" value="1"/>
</dbReference>
<dbReference type="InterPro" id="IPR008753">
    <property type="entry name" value="Peptidase_M13_N"/>
</dbReference>
<proteinExistence type="predicted"/>
<protein>
    <submittedName>
        <fullName evidence="10">Peptidase M13</fullName>
    </submittedName>
</protein>
<feature type="domain" description="Peptidase M13 N-terminal" evidence="9">
    <location>
        <begin position="51"/>
        <end position="438"/>
    </location>
</feature>
<keyword evidence="7" id="KW-0732">Signal</keyword>
<gene>
    <name evidence="10" type="ORF">AN936_08585</name>
</gene>
<dbReference type="EMBL" id="CP012700">
    <property type="protein sequence ID" value="ALH80422.1"/>
    <property type="molecule type" value="Genomic_DNA"/>
</dbReference>
<dbReference type="GO" id="GO:0016485">
    <property type="term" value="P:protein processing"/>
    <property type="evidence" value="ECO:0007669"/>
    <property type="project" value="TreeGrafter"/>
</dbReference>
<reference evidence="10 11" key="1">
    <citation type="journal article" date="2015" name="Genome Announc.">
        <title>Complete Genome Sequence of Polypropylene Glycol- and Polyethylene Glycol-Degrading Sphingopyxis macrogoltabida Strain EY-1.</title>
        <authorList>
            <person name="Ohtsubo Y."/>
            <person name="Nagata Y."/>
            <person name="Numata M."/>
            <person name="Tsuchikane K."/>
            <person name="Hosoyama A."/>
            <person name="Yamazoe A."/>
            <person name="Tsuda M."/>
            <person name="Fujita N."/>
            <person name="Kawai F."/>
        </authorList>
    </citation>
    <scope>NUCLEOTIDE SEQUENCE [LARGE SCALE GENOMIC DNA]</scope>
    <source>
        <strain evidence="10 11">EY-1</strain>
    </source>
</reference>
<keyword evidence="5" id="KW-0862">Zinc</keyword>
<keyword evidence="2" id="KW-0645">Protease</keyword>